<dbReference type="EMBL" id="JAEHFL010000008">
    <property type="protein sequence ID" value="MBK3428162.1"/>
    <property type="molecule type" value="Genomic_DNA"/>
</dbReference>
<dbReference type="RefSeq" id="WP_049383645.1">
    <property type="nucleotide sequence ID" value="NZ_JAEHFL010000008.1"/>
</dbReference>
<sequence>MRPFTIDTDYARHLARDLHAQSQGENPPHPVLPEDSAFTAFNEAVHAALDNVGARMSVLRNDMGQVAHSGFQMSREAEDTDAALGQHLGAAM</sequence>
<dbReference type="Proteomes" id="UP000603369">
    <property type="component" value="Unassembled WGS sequence"/>
</dbReference>
<name>A0A8I1HXN5_9CORY</name>
<protein>
    <submittedName>
        <fullName evidence="1">Chemotaxis protein</fullName>
    </submittedName>
</protein>
<gene>
    <name evidence="1" type="ORF">JDP02_06500</name>
</gene>
<reference evidence="1 2" key="1">
    <citation type="submission" date="2020-12" db="EMBL/GenBank/DDBJ databases">
        <title>Draft genome sequence of the commensal strain Corynebacterium tuberculostearicum MFP09/CIP 102622 isolated from human skin.</title>
        <authorList>
            <person name="Boukerb A.M."/>
            <person name="Janvier X."/>
            <person name="Feuilloley M.G.J."/>
            <person name="Groboillot A."/>
        </authorList>
    </citation>
    <scope>NUCLEOTIDE SEQUENCE [LARGE SCALE GENOMIC DNA]</scope>
    <source>
        <strain evidence="1 2">CIP 102622</strain>
    </source>
</reference>
<organism evidence="1 2">
    <name type="scientific">Corynebacterium tuberculostearicum</name>
    <dbReference type="NCBI Taxonomy" id="38304"/>
    <lineage>
        <taxon>Bacteria</taxon>
        <taxon>Bacillati</taxon>
        <taxon>Actinomycetota</taxon>
        <taxon>Actinomycetes</taxon>
        <taxon>Mycobacteriales</taxon>
        <taxon>Corynebacteriaceae</taxon>
        <taxon>Corynebacterium</taxon>
    </lineage>
</organism>
<keyword evidence="2" id="KW-1185">Reference proteome</keyword>
<dbReference type="GeneID" id="81706903"/>
<dbReference type="AlphaFoldDB" id="A0A8I1HXN5"/>
<evidence type="ECO:0000313" key="2">
    <source>
        <dbReference type="Proteomes" id="UP000603369"/>
    </source>
</evidence>
<comment type="caution">
    <text evidence="1">The sequence shown here is derived from an EMBL/GenBank/DDBJ whole genome shotgun (WGS) entry which is preliminary data.</text>
</comment>
<proteinExistence type="predicted"/>
<accession>A0A8I1HXN5</accession>
<evidence type="ECO:0000313" key="1">
    <source>
        <dbReference type="EMBL" id="MBK3428162.1"/>
    </source>
</evidence>